<dbReference type="Proteomes" id="UP001501509">
    <property type="component" value="Unassembled WGS sequence"/>
</dbReference>
<evidence type="ECO:0000313" key="2">
    <source>
        <dbReference type="Proteomes" id="UP001501509"/>
    </source>
</evidence>
<keyword evidence="2" id="KW-1185">Reference proteome</keyword>
<dbReference type="RefSeq" id="WP_344546172.1">
    <property type="nucleotide sequence ID" value="NZ_BAAATD010000009.1"/>
</dbReference>
<protein>
    <submittedName>
        <fullName evidence="1">Uncharacterized protein</fullName>
    </submittedName>
</protein>
<organism evidence="1 2">
    <name type="scientific">Actinomadura fulvescens</name>
    <dbReference type="NCBI Taxonomy" id="46160"/>
    <lineage>
        <taxon>Bacteria</taxon>
        <taxon>Bacillati</taxon>
        <taxon>Actinomycetota</taxon>
        <taxon>Actinomycetes</taxon>
        <taxon>Streptosporangiales</taxon>
        <taxon>Thermomonosporaceae</taxon>
        <taxon>Actinomadura</taxon>
    </lineage>
</organism>
<proteinExistence type="predicted"/>
<comment type="caution">
    <text evidence="1">The sequence shown here is derived from an EMBL/GenBank/DDBJ whole genome shotgun (WGS) entry which is preliminary data.</text>
</comment>
<name>A0ABN3Q782_9ACTN</name>
<gene>
    <name evidence="1" type="ORF">GCM10010411_63630</name>
</gene>
<dbReference type="EMBL" id="BAAATD010000009">
    <property type="protein sequence ID" value="GAA2619195.1"/>
    <property type="molecule type" value="Genomic_DNA"/>
</dbReference>
<evidence type="ECO:0000313" key="1">
    <source>
        <dbReference type="EMBL" id="GAA2619195.1"/>
    </source>
</evidence>
<accession>A0ABN3Q782</accession>
<reference evidence="1 2" key="1">
    <citation type="journal article" date="2019" name="Int. J. Syst. Evol. Microbiol.">
        <title>The Global Catalogue of Microorganisms (GCM) 10K type strain sequencing project: providing services to taxonomists for standard genome sequencing and annotation.</title>
        <authorList>
            <consortium name="The Broad Institute Genomics Platform"/>
            <consortium name="The Broad Institute Genome Sequencing Center for Infectious Disease"/>
            <person name="Wu L."/>
            <person name="Ma J."/>
        </authorList>
    </citation>
    <scope>NUCLEOTIDE SEQUENCE [LARGE SCALE GENOMIC DNA]</scope>
    <source>
        <strain evidence="1 2">JCM 6833</strain>
    </source>
</reference>
<sequence>MDELLGWGVVANVVQERLAGPDLEVRRGLKHFAAGAKVWVSLPFCGDGGERLYVVGRHRGSHRYIRIIIESRHLEHARAKAIYSPTVHRLLGRMLFDSEQSAAEWATNLNSRGIEADFDGRRWRWVPDPPPMEVEFDGTTYYLAHFNHRRARYSSLPPPTEP</sequence>